<dbReference type="Proteomes" id="UP000241203">
    <property type="component" value="Unassembled WGS sequence"/>
</dbReference>
<dbReference type="EMBL" id="PYAU01000001">
    <property type="protein sequence ID" value="PSL37466.1"/>
    <property type="molecule type" value="Genomic_DNA"/>
</dbReference>
<reference evidence="4 6" key="2">
    <citation type="submission" date="2018-12" db="EMBL/GenBank/DDBJ databases">
        <authorList>
            <person name="hu s."/>
            <person name="Xu Y."/>
            <person name="Xu B."/>
            <person name="Li F."/>
        </authorList>
    </citation>
    <scope>NUCLEOTIDE SEQUENCE [LARGE SCALE GENOMIC DNA]</scope>
    <source>
        <strain evidence="4 6">KSW2-17</strain>
    </source>
</reference>
<proteinExistence type="predicted"/>
<accession>A0A2P8GU28</accession>
<dbReference type="Proteomes" id="UP000268291">
    <property type="component" value="Unassembled WGS sequence"/>
</dbReference>
<feature type="domain" description="AAA+ ATPase" evidence="2">
    <location>
        <begin position="47"/>
        <end position="409"/>
    </location>
</feature>
<dbReference type="RefSeq" id="WP_106562604.1">
    <property type="nucleotide sequence ID" value="NZ_PYAU01000001.1"/>
</dbReference>
<dbReference type="AlphaFoldDB" id="A0A2P8GU28"/>
<evidence type="ECO:0000313" key="6">
    <source>
        <dbReference type="Proteomes" id="UP000268291"/>
    </source>
</evidence>
<dbReference type="OrthoDB" id="3322489at2"/>
<dbReference type="Gene3D" id="3.40.50.300">
    <property type="entry name" value="P-loop containing nucleotide triphosphate hydrolases"/>
    <property type="match status" value="1"/>
</dbReference>
<sequence>MKLTRVDIRFYKSFNFDFELKAHPKAKREAWEDQDGPWFPFVRVPIDGDITAVVGANESGKSHLLGAIKAALGVTPIDRADFCRYSAQYSVQLEQLRHPEFGAWFELEPEEERVNLPALKNASQFALFRPGAETPFLVVDGERVPITAEELKVLQLRLPGVFVMETDLAIPDSVSIRRLAGMTRPTLRRPQRSELLEELETSDRSESSLGTLLVKLLSQSRPVKGASADEEAEFNLARKLLLDAARIAPSAFQELHRGLAEGKEGWVEGLVGRMNAAIKENLNIQRWWTQDKQFDLLVEAREHEIALTIQDRTTSTYSFKERSQGLRFFLSYFVQLIAHRLAGNGREILLLDEPDAYLSSVGQQDLLRILHDYARPEDGSLGGQVVYVTHSPFLIDKNAPQRIRVLDKGVDEDGTRVVKDAANNRYEPLRSSLGAYISETAFIGGQNLFVEGAGDQVILAGLSAHIAHVEESTTSVMDLNQVTIVGSGGADGVPYMVYLARGRDTVKPACVALLDGDDAGHRAERVLRRGADTRRQRILDDDFIVRIDTWADGHSLQTDWGTTPIEIEDLIPVPIARRAALNHIARFTDLTEIAGASFSADSILASAQEHNNMWAALGACVNDTFPDEHLEKAGFAREVVKLLELTPNVEAADEIRRRFALLLGDLARLLEDASDRETNERSSDQLARHIHSFLTDHPSGMRKYDAGRLLRQLELATPQDSRADDTRLALTSIRRRYELDDRSHPAVPRFEEFRDAIRALGQLERLQYQEETETDPSAAVSRTPADPEQGTNTPSAPDQTDTPG</sequence>
<comment type="caution">
    <text evidence="3">The sequence shown here is derived from an EMBL/GenBank/DDBJ whole genome shotgun (WGS) entry which is preliminary data.</text>
</comment>
<evidence type="ECO:0000313" key="3">
    <source>
        <dbReference type="EMBL" id="PSL37466.1"/>
    </source>
</evidence>
<protein>
    <submittedName>
        <fullName evidence="3">Putative ATP-dependent endonuclease of OLD family</fullName>
    </submittedName>
</protein>
<keyword evidence="3" id="KW-0540">Nuclease</keyword>
<dbReference type="SUPFAM" id="SSF52540">
    <property type="entry name" value="P-loop containing nucleoside triphosphate hydrolases"/>
    <property type="match status" value="1"/>
</dbReference>
<dbReference type="InterPro" id="IPR003593">
    <property type="entry name" value="AAA+_ATPase"/>
</dbReference>
<keyword evidence="3" id="KW-0378">Hydrolase</keyword>
<dbReference type="GO" id="GO:0004519">
    <property type="term" value="F:endonuclease activity"/>
    <property type="evidence" value="ECO:0007669"/>
    <property type="project" value="UniProtKB-KW"/>
</dbReference>
<keyword evidence="3" id="KW-0255">Endonuclease</keyword>
<dbReference type="CDD" id="cd00267">
    <property type="entry name" value="ABC_ATPase"/>
    <property type="match status" value="1"/>
</dbReference>
<dbReference type="InterPro" id="IPR027417">
    <property type="entry name" value="P-loop_NTPase"/>
</dbReference>
<dbReference type="PANTHER" id="PTHR43581">
    <property type="entry name" value="ATP/GTP PHOSPHATASE"/>
    <property type="match status" value="1"/>
</dbReference>
<dbReference type="InterPro" id="IPR051396">
    <property type="entry name" value="Bact_Antivir_Def_Nuclease"/>
</dbReference>
<dbReference type="PANTHER" id="PTHR43581:SF2">
    <property type="entry name" value="EXCINUCLEASE ATPASE SUBUNIT"/>
    <property type="match status" value="1"/>
</dbReference>
<keyword evidence="6" id="KW-1185">Reference proteome</keyword>
<dbReference type="SMART" id="SM00382">
    <property type="entry name" value="AAA"/>
    <property type="match status" value="1"/>
</dbReference>
<feature type="compositionally biased region" description="Polar residues" evidence="1">
    <location>
        <begin position="789"/>
        <end position="804"/>
    </location>
</feature>
<reference evidence="3 5" key="1">
    <citation type="submission" date="2018-03" db="EMBL/GenBank/DDBJ databases">
        <title>Genomic Encyclopedia of Archaeal and Bacterial Type Strains, Phase II (KMG-II): from individual species to whole genera.</title>
        <authorList>
            <person name="Goeker M."/>
        </authorList>
    </citation>
    <scope>NUCLEOTIDE SEQUENCE [LARGE SCALE GENOMIC DNA]</scope>
    <source>
        <strain evidence="3 5">DSM 21548</strain>
    </source>
</reference>
<feature type="region of interest" description="Disordered" evidence="1">
    <location>
        <begin position="764"/>
        <end position="804"/>
    </location>
</feature>
<gene>
    <name evidence="3" type="ORF">CLV49_1073</name>
    <name evidence="4" type="ORF">ELQ93_14400</name>
</gene>
<evidence type="ECO:0000256" key="1">
    <source>
        <dbReference type="SAM" id="MobiDB-lite"/>
    </source>
</evidence>
<evidence type="ECO:0000259" key="2">
    <source>
        <dbReference type="SMART" id="SM00382"/>
    </source>
</evidence>
<name>A0A2P8GU28_9MICO</name>
<dbReference type="EMBL" id="RZGY01000002">
    <property type="protein sequence ID" value="RUQ84776.1"/>
    <property type="molecule type" value="Genomic_DNA"/>
</dbReference>
<evidence type="ECO:0000313" key="5">
    <source>
        <dbReference type="Proteomes" id="UP000241203"/>
    </source>
</evidence>
<organism evidence="3 5">
    <name type="scientific">Labedella gwakjiensis</name>
    <dbReference type="NCBI Taxonomy" id="390269"/>
    <lineage>
        <taxon>Bacteria</taxon>
        <taxon>Bacillati</taxon>
        <taxon>Actinomycetota</taxon>
        <taxon>Actinomycetes</taxon>
        <taxon>Micrococcales</taxon>
        <taxon>Microbacteriaceae</taxon>
        <taxon>Labedella</taxon>
    </lineage>
</organism>
<evidence type="ECO:0000313" key="4">
    <source>
        <dbReference type="EMBL" id="RUQ84776.1"/>
    </source>
</evidence>